<feature type="modified residue" description="N6-(pyridoxal phosphate)lysine" evidence="5">
    <location>
        <position position="120"/>
    </location>
</feature>
<dbReference type="PANTHER" id="PTHR42690:SF1">
    <property type="entry name" value="THREONINE SYNTHASE-LIKE 2"/>
    <property type="match status" value="1"/>
</dbReference>
<dbReference type="Proteomes" id="UP000332933">
    <property type="component" value="Unassembled WGS sequence"/>
</dbReference>
<dbReference type="InterPro" id="IPR001926">
    <property type="entry name" value="TrpB-like_PALP"/>
</dbReference>
<dbReference type="EMBL" id="CAADRA010006465">
    <property type="protein sequence ID" value="VFT95818.1"/>
    <property type="molecule type" value="Genomic_DNA"/>
</dbReference>
<dbReference type="GO" id="GO:0009088">
    <property type="term" value="P:threonine biosynthetic process"/>
    <property type="evidence" value="ECO:0007669"/>
    <property type="project" value="TreeGrafter"/>
</dbReference>
<reference evidence="10 11" key="1">
    <citation type="submission" date="2019-03" db="EMBL/GenBank/DDBJ databases">
        <authorList>
            <person name="Gaulin E."/>
            <person name="Dumas B."/>
        </authorList>
    </citation>
    <scope>NUCLEOTIDE SEQUENCE [LARGE SCALE GENOMIC DNA]</scope>
    <source>
        <strain evidence="10">CBS 568.67</strain>
    </source>
</reference>
<dbReference type="Pfam" id="PF24857">
    <property type="entry name" value="THR4_C"/>
    <property type="match status" value="1"/>
</dbReference>
<evidence type="ECO:0000313" key="11">
    <source>
        <dbReference type="Proteomes" id="UP000332933"/>
    </source>
</evidence>
<dbReference type="InterPro" id="IPR029144">
    <property type="entry name" value="Thr_synth_N"/>
</dbReference>
<dbReference type="InterPro" id="IPR037158">
    <property type="entry name" value="Thr_synth_N_sf"/>
</dbReference>
<dbReference type="PANTHER" id="PTHR42690">
    <property type="entry name" value="THREONINE SYNTHASE FAMILY MEMBER"/>
    <property type="match status" value="1"/>
</dbReference>
<evidence type="ECO:0000259" key="7">
    <source>
        <dbReference type="Pfam" id="PF00291"/>
    </source>
</evidence>
<gene>
    <name evidence="10" type="primary">Aste57867_19093</name>
    <name evidence="9" type="ORF">As57867_019029</name>
    <name evidence="10" type="ORF">ASTE57867_19093</name>
</gene>
<dbReference type="FunFam" id="3.40.50.1100:FF:000024">
    <property type="entry name" value="Probable threonine synthase"/>
    <property type="match status" value="1"/>
</dbReference>
<feature type="domain" description="Tryptophan synthase beta chain-like PALP" evidence="7">
    <location>
        <begin position="105"/>
        <end position="340"/>
    </location>
</feature>
<protein>
    <submittedName>
        <fullName evidence="10">Aste57867_19093 protein</fullName>
    </submittedName>
</protein>
<dbReference type="InterPro" id="IPR004450">
    <property type="entry name" value="Thr_synthase-like"/>
</dbReference>
<proteinExistence type="inferred from homology"/>
<feature type="domain" description="Threonine synthase N-terminal" evidence="8">
    <location>
        <begin position="3"/>
        <end position="84"/>
    </location>
</feature>
<keyword evidence="3 5" id="KW-0663">Pyridoxal phosphate</keyword>
<dbReference type="SUPFAM" id="SSF53686">
    <property type="entry name" value="Tryptophan synthase beta subunit-like PLP-dependent enzymes"/>
    <property type="match status" value="1"/>
</dbReference>
<dbReference type="GO" id="GO:0004795">
    <property type="term" value="F:threonine synthase activity"/>
    <property type="evidence" value="ECO:0007669"/>
    <property type="project" value="TreeGrafter"/>
</dbReference>
<evidence type="ECO:0000256" key="2">
    <source>
        <dbReference type="ARBA" id="ARBA00005517"/>
    </source>
</evidence>
<accession>A0A485LDQ8</accession>
<keyword evidence="4" id="KW-0456">Lyase</keyword>
<dbReference type="OrthoDB" id="5203861at2759"/>
<comment type="similarity">
    <text evidence="2">Belongs to the threonine synthase family.</text>
</comment>
<evidence type="ECO:0000256" key="4">
    <source>
        <dbReference type="ARBA" id="ARBA00023239"/>
    </source>
</evidence>
<evidence type="ECO:0000313" key="9">
    <source>
        <dbReference type="EMBL" id="KAF0689458.1"/>
    </source>
</evidence>
<feature type="transmembrane region" description="Helical" evidence="6">
    <location>
        <begin position="508"/>
        <end position="526"/>
    </location>
</feature>
<dbReference type="NCBIfam" id="TIGR00260">
    <property type="entry name" value="thrC"/>
    <property type="match status" value="1"/>
</dbReference>
<organism evidence="10 11">
    <name type="scientific">Aphanomyces stellatus</name>
    <dbReference type="NCBI Taxonomy" id="120398"/>
    <lineage>
        <taxon>Eukaryota</taxon>
        <taxon>Sar</taxon>
        <taxon>Stramenopiles</taxon>
        <taxon>Oomycota</taxon>
        <taxon>Saprolegniomycetes</taxon>
        <taxon>Saprolegniales</taxon>
        <taxon>Verrucalvaceae</taxon>
        <taxon>Aphanomyces</taxon>
    </lineage>
</organism>
<dbReference type="Gene3D" id="3.90.1380.10">
    <property type="entry name" value="Threonine synthase, N-terminal domain"/>
    <property type="match status" value="1"/>
</dbReference>
<dbReference type="Pfam" id="PF00291">
    <property type="entry name" value="PALP"/>
    <property type="match status" value="1"/>
</dbReference>
<evidence type="ECO:0000256" key="1">
    <source>
        <dbReference type="ARBA" id="ARBA00001933"/>
    </source>
</evidence>
<evidence type="ECO:0000256" key="5">
    <source>
        <dbReference type="PIRSR" id="PIRSR604450-51"/>
    </source>
</evidence>
<dbReference type="InterPro" id="IPR036052">
    <property type="entry name" value="TrpB-like_PALP_sf"/>
</dbReference>
<dbReference type="InterPro" id="IPR051166">
    <property type="entry name" value="Threonine_Synthase"/>
</dbReference>
<keyword evidence="6" id="KW-0812">Transmembrane</keyword>
<keyword evidence="6" id="KW-0472">Membrane</keyword>
<keyword evidence="6" id="KW-1133">Transmembrane helix</keyword>
<name>A0A485LDQ8_9STRA</name>
<comment type="cofactor">
    <cofactor evidence="1 5">
        <name>pyridoxal 5'-phosphate</name>
        <dbReference type="ChEBI" id="CHEBI:597326"/>
    </cofactor>
</comment>
<dbReference type="CDD" id="cd01560">
    <property type="entry name" value="Thr-synth_2"/>
    <property type="match status" value="1"/>
</dbReference>
<dbReference type="FunFam" id="3.90.1380.10:FF:000003">
    <property type="entry name" value="THR4p Threonine synthase"/>
    <property type="match status" value="1"/>
</dbReference>
<sequence length="528" mass="58471">MTRYRSTRGDVRNLSFEETVLTGLASDRGLFVPEEGSFPSLPPNALKEWAALSYQDLAVEVMSLFIDPSEIPRKDLEVLVAKAYSFKDSNYRHEDVAPVVKVKDNLFVLELFHGPTFAFKDIALQFLGHLFEYFLERKNKKASNGEVHHVTVVGATSGDTGSAAIYGLRGKKNVDVFILYPHGRVSAIQEQQMTSVLDESVHNLAVKGTFDDCQAIVKDVFGDAAFKKKYNLGAVNSINWARILAQIVYYFYAYFRVPTQDKVAFSVPTGNFGDILAGFYAKRLGLPIDKLIVATNDNDILHRFFSTGKYHRTGVNQTSSPSMDIGVSSNFERYLFALCGDDPSVLKGWMTTFEETGKLTVQGPLLQKAQSEMASWAVHQPEVLSIIKQYHLRHDYVFDPHTAIGVGAADHYLESTPQATVVVLATAHYGKFMPTVEAALQEAAKEVKQHPLLKALETLPRRSHVIQNDALVVKTYVETHVTKAAETDGFSLLRCPFGVASRLLPDSLLLRGSLVVAAAAIAVFALKK</sequence>
<dbReference type="Gene3D" id="3.40.50.1100">
    <property type="match status" value="2"/>
</dbReference>
<evidence type="ECO:0000256" key="3">
    <source>
        <dbReference type="ARBA" id="ARBA00022898"/>
    </source>
</evidence>
<keyword evidence="11" id="KW-1185">Reference proteome</keyword>
<reference evidence="9" key="2">
    <citation type="submission" date="2019-06" db="EMBL/GenBank/DDBJ databases">
        <title>Genomics analysis of Aphanomyces spp. identifies a new class of oomycete effector associated with host adaptation.</title>
        <authorList>
            <person name="Gaulin E."/>
        </authorList>
    </citation>
    <scope>NUCLEOTIDE SEQUENCE</scope>
    <source>
        <strain evidence="9">CBS 578.67</strain>
    </source>
</reference>
<evidence type="ECO:0000256" key="6">
    <source>
        <dbReference type="SAM" id="Phobius"/>
    </source>
</evidence>
<evidence type="ECO:0000259" key="8">
    <source>
        <dbReference type="Pfam" id="PF14821"/>
    </source>
</evidence>
<dbReference type="EMBL" id="VJMH01006444">
    <property type="protein sequence ID" value="KAF0689458.1"/>
    <property type="molecule type" value="Genomic_DNA"/>
</dbReference>
<evidence type="ECO:0000313" key="10">
    <source>
        <dbReference type="EMBL" id="VFT95818.1"/>
    </source>
</evidence>
<dbReference type="AlphaFoldDB" id="A0A485LDQ8"/>
<dbReference type="Pfam" id="PF14821">
    <property type="entry name" value="Thr_synth_N"/>
    <property type="match status" value="1"/>
</dbReference>